<dbReference type="InterPro" id="IPR005467">
    <property type="entry name" value="His_kinase_dom"/>
</dbReference>
<dbReference type="SUPFAM" id="SSF47384">
    <property type="entry name" value="Homodimeric domain of signal transducing histidine kinase"/>
    <property type="match status" value="1"/>
</dbReference>
<dbReference type="Gene3D" id="3.30.565.10">
    <property type="entry name" value="Histidine kinase-like ATPase, C-terminal domain"/>
    <property type="match status" value="1"/>
</dbReference>
<keyword evidence="4" id="KW-0418">Kinase</keyword>
<dbReference type="SMART" id="SM00091">
    <property type="entry name" value="PAS"/>
    <property type="match status" value="3"/>
</dbReference>
<dbReference type="InterPro" id="IPR013655">
    <property type="entry name" value="PAS_fold_3"/>
</dbReference>
<accession>A0A1H0BEZ0</accession>
<dbReference type="GO" id="GO:0000155">
    <property type="term" value="F:phosphorelay sensor kinase activity"/>
    <property type="evidence" value="ECO:0007669"/>
    <property type="project" value="InterPro"/>
</dbReference>
<dbReference type="Proteomes" id="UP000198827">
    <property type="component" value="Chromosome I"/>
</dbReference>
<gene>
    <name evidence="7" type="ORF">SAMN04489798_0314</name>
</gene>
<protein>
    <recommendedName>
        <fullName evidence="2">histidine kinase</fullName>
        <ecNumber evidence="2">2.7.13.3</ecNumber>
    </recommendedName>
</protein>
<proteinExistence type="predicted"/>
<dbReference type="PROSITE" id="PS50109">
    <property type="entry name" value="HIS_KIN"/>
    <property type="match status" value="1"/>
</dbReference>
<name>A0A1H0BEZ0_9PSED</name>
<sequence>MSSGDKLFGRLLNRQPLLPLAPPDTLNVPSVGLQLHLDAEGRVLHLTGPLRHALAQQVPAAQASPLLDYLMPHSSLAVEGIPSDWQGQMLDLDFYSLSGHPLHLRGWVQPLANGWLLQLLDIGDLLLERRQSRSREHNQLLAAKISEQLRLCSLTRLADVLADQLQSLAQRLHIPCLAVALLDEQGQGWQIHQHYAACDAPQLWENNQRLGTGLDSLSGTAVHHLALGELPRLHNIFGHAEGLAVPYYDAHGVVAWLLCGCYAAQRCAADLNDSDWLLLTAALASPLLERLREHRHHLQLERLDSLQALLGTGWLEVFSTSAEVQLAPSLANTLSLPATRVPLNEWLDRVHPADREELRSRLQDWQDDSVPLLLCVRLHCPDATQAPRWYRLQGQTLGAGKNRRLVGFMLDISDIKTQEQNASTAHARLDNLIASSPAVIYVQRYVEGALLPTFFSASLQPLLGLELADCSAGALTERVHPEDRDRYFERTRLLLREGSVRSRYRLRDSRGDYHWLLDEAKLLRNDLGLPVEAVGLWLDVTEATLATEQVKQSEERYRILVEDSPAMICRYRPDLTLTFGNRPLATYLECSPEQLPGVNLGSWMSDEQRAAFLQRLSRLSPDVPVSTAEINLQLPGREHAWWVWSDRGVFDDQGRLLEVQAVGRDNTEVRRSQLQLTQSAKMATLGEMATGLAHEINQPLNVMRMAIVNVLKRLNSGDVQLDYLTDKLNRIDAQVQRAARVVDHMRVFGRRSEIEQQPFNPAEAIQGTLSLLAEGMRGKGVELRISQTDFEVQVRGYIDQLEQVLINLMVNARDALLSKRETDREFKPWISLYAERDKQSVRLWVEDNGGGIDPRLLDRIFEPFFTTKPAGIGTGLGLSVSYGIVENMGGRLSVKNTVEGARFCIELPIADDDQITSDARPD</sequence>
<dbReference type="SMART" id="SM00387">
    <property type="entry name" value="HATPase_c"/>
    <property type="match status" value="1"/>
</dbReference>
<dbReference type="InterPro" id="IPR013656">
    <property type="entry name" value="PAS_4"/>
</dbReference>
<feature type="domain" description="Histidine kinase" evidence="5">
    <location>
        <begin position="691"/>
        <end position="911"/>
    </location>
</feature>
<dbReference type="PANTHER" id="PTHR43065">
    <property type="entry name" value="SENSOR HISTIDINE KINASE"/>
    <property type="match status" value="1"/>
</dbReference>
<reference evidence="7 8" key="1">
    <citation type="submission" date="2016-10" db="EMBL/GenBank/DDBJ databases">
        <authorList>
            <person name="de Groot N.N."/>
        </authorList>
    </citation>
    <scope>NUCLEOTIDE SEQUENCE [LARGE SCALE GENOMIC DNA]</scope>
    <source>
        <strain evidence="7 8">CECT 7543</strain>
    </source>
</reference>
<dbReference type="Pfam" id="PF08448">
    <property type="entry name" value="PAS_4"/>
    <property type="match status" value="1"/>
</dbReference>
<dbReference type="Gene3D" id="1.10.287.130">
    <property type="match status" value="1"/>
</dbReference>
<evidence type="ECO:0000259" key="5">
    <source>
        <dbReference type="PROSITE" id="PS50109"/>
    </source>
</evidence>
<evidence type="ECO:0000256" key="4">
    <source>
        <dbReference type="ARBA" id="ARBA00022777"/>
    </source>
</evidence>
<dbReference type="EMBL" id="LT629705">
    <property type="protein sequence ID" value="SDN44227.1"/>
    <property type="molecule type" value="Genomic_DNA"/>
</dbReference>
<evidence type="ECO:0000256" key="2">
    <source>
        <dbReference type="ARBA" id="ARBA00012438"/>
    </source>
</evidence>
<evidence type="ECO:0000313" key="7">
    <source>
        <dbReference type="EMBL" id="SDN44227.1"/>
    </source>
</evidence>
<dbReference type="InterPro" id="IPR000700">
    <property type="entry name" value="PAS-assoc_C"/>
</dbReference>
<dbReference type="InterPro" id="IPR035965">
    <property type="entry name" value="PAS-like_dom_sf"/>
</dbReference>
<evidence type="ECO:0000256" key="3">
    <source>
        <dbReference type="ARBA" id="ARBA00022553"/>
    </source>
</evidence>
<feature type="domain" description="PAC" evidence="6">
    <location>
        <begin position="500"/>
        <end position="552"/>
    </location>
</feature>
<dbReference type="Pfam" id="PF02518">
    <property type="entry name" value="HATPase_c"/>
    <property type="match status" value="1"/>
</dbReference>
<dbReference type="CDD" id="cd00082">
    <property type="entry name" value="HisKA"/>
    <property type="match status" value="1"/>
</dbReference>
<dbReference type="EC" id="2.7.13.3" evidence="2"/>
<dbReference type="SUPFAM" id="SSF55874">
    <property type="entry name" value="ATPase domain of HSP90 chaperone/DNA topoisomerase II/histidine kinase"/>
    <property type="match status" value="1"/>
</dbReference>
<dbReference type="Pfam" id="PF08447">
    <property type="entry name" value="PAS_3"/>
    <property type="match status" value="1"/>
</dbReference>
<dbReference type="SMART" id="SM00388">
    <property type="entry name" value="HisKA"/>
    <property type="match status" value="1"/>
</dbReference>
<dbReference type="Gene3D" id="3.30.450.20">
    <property type="entry name" value="PAS domain"/>
    <property type="match status" value="3"/>
</dbReference>
<keyword evidence="3" id="KW-0597">Phosphoprotein</keyword>
<dbReference type="SUPFAM" id="SSF55785">
    <property type="entry name" value="PYP-like sensor domain (PAS domain)"/>
    <property type="match status" value="3"/>
</dbReference>
<dbReference type="AlphaFoldDB" id="A0A1H0BEZ0"/>
<evidence type="ECO:0000259" key="6">
    <source>
        <dbReference type="PROSITE" id="PS50113"/>
    </source>
</evidence>
<dbReference type="CDD" id="cd00130">
    <property type="entry name" value="PAS"/>
    <property type="match status" value="2"/>
</dbReference>
<dbReference type="PROSITE" id="PS50113">
    <property type="entry name" value="PAC"/>
    <property type="match status" value="1"/>
</dbReference>
<dbReference type="InterPro" id="IPR004358">
    <property type="entry name" value="Sig_transdc_His_kin-like_C"/>
</dbReference>
<dbReference type="PRINTS" id="PR00344">
    <property type="entry name" value="BCTRLSENSOR"/>
</dbReference>
<dbReference type="InterPro" id="IPR036097">
    <property type="entry name" value="HisK_dim/P_sf"/>
</dbReference>
<comment type="catalytic activity">
    <reaction evidence="1">
        <text>ATP + protein L-histidine = ADP + protein N-phospho-L-histidine.</text>
        <dbReference type="EC" id="2.7.13.3"/>
    </reaction>
</comment>
<dbReference type="InterPro" id="IPR000014">
    <property type="entry name" value="PAS"/>
</dbReference>
<evidence type="ECO:0000256" key="1">
    <source>
        <dbReference type="ARBA" id="ARBA00000085"/>
    </source>
</evidence>
<dbReference type="OrthoDB" id="1931120at2"/>
<keyword evidence="4" id="KW-0808">Transferase</keyword>
<dbReference type="InterPro" id="IPR003661">
    <property type="entry name" value="HisK_dim/P_dom"/>
</dbReference>
<dbReference type="PANTHER" id="PTHR43065:SF42">
    <property type="entry name" value="TWO-COMPONENT SENSOR PPRA"/>
    <property type="match status" value="1"/>
</dbReference>
<dbReference type="InterPro" id="IPR003594">
    <property type="entry name" value="HATPase_dom"/>
</dbReference>
<dbReference type="Pfam" id="PF00512">
    <property type="entry name" value="HisKA"/>
    <property type="match status" value="1"/>
</dbReference>
<dbReference type="InterPro" id="IPR036890">
    <property type="entry name" value="HATPase_C_sf"/>
</dbReference>
<evidence type="ECO:0000313" key="8">
    <source>
        <dbReference type="Proteomes" id="UP000198827"/>
    </source>
</evidence>
<dbReference type="RefSeq" id="WP_090176001.1">
    <property type="nucleotide sequence ID" value="NZ_LT629705.1"/>
</dbReference>
<organism evidence="7 8">
    <name type="scientific">Pseudomonas arsenicoxydans</name>
    <dbReference type="NCBI Taxonomy" id="702115"/>
    <lineage>
        <taxon>Bacteria</taxon>
        <taxon>Pseudomonadati</taxon>
        <taxon>Pseudomonadota</taxon>
        <taxon>Gammaproteobacteria</taxon>
        <taxon>Pseudomonadales</taxon>
        <taxon>Pseudomonadaceae</taxon>
        <taxon>Pseudomonas</taxon>
    </lineage>
</organism>